<dbReference type="Pfam" id="PF13843">
    <property type="entry name" value="DDE_Tnp_1_7"/>
    <property type="match status" value="1"/>
</dbReference>
<accession>A0AAV8XI56</accession>
<dbReference type="Proteomes" id="UP001162156">
    <property type="component" value="Unassembled WGS sequence"/>
</dbReference>
<organism evidence="2 3">
    <name type="scientific">Rhamnusium bicolor</name>
    <dbReference type="NCBI Taxonomy" id="1586634"/>
    <lineage>
        <taxon>Eukaryota</taxon>
        <taxon>Metazoa</taxon>
        <taxon>Ecdysozoa</taxon>
        <taxon>Arthropoda</taxon>
        <taxon>Hexapoda</taxon>
        <taxon>Insecta</taxon>
        <taxon>Pterygota</taxon>
        <taxon>Neoptera</taxon>
        <taxon>Endopterygota</taxon>
        <taxon>Coleoptera</taxon>
        <taxon>Polyphaga</taxon>
        <taxon>Cucujiformia</taxon>
        <taxon>Chrysomeloidea</taxon>
        <taxon>Cerambycidae</taxon>
        <taxon>Lepturinae</taxon>
        <taxon>Rhagiini</taxon>
        <taxon>Rhamnusium</taxon>
    </lineage>
</organism>
<protein>
    <recommendedName>
        <fullName evidence="1">PiggyBac transposable element-derived protein domain-containing protein</fullName>
    </recommendedName>
</protein>
<gene>
    <name evidence="2" type="ORF">NQ314_011576</name>
</gene>
<comment type="caution">
    <text evidence="2">The sequence shown here is derived from an EMBL/GenBank/DDBJ whole genome shotgun (WGS) entry which is preliminary data.</text>
</comment>
<name>A0AAV8XI56_9CUCU</name>
<evidence type="ECO:0000313" key="3">
    <source>
        <dbReference type="Proteomes" id="UP001162156"/>
    </source>
</evidence>
<dbReference type="InterPro" id="IPR029526">
    <property type="entry name" value="PGBD"/>
</dbReference>
<keyword evidence="3" id="KW-1185">Reference proteome</keyword>
<sequence length="135" mass="15963">MIFLDDELIELMVRETNHYAEQIIIERINDESITCNSRLNDWVETNAVEMHVFLGILLWMGLEKKHSLSHYWSRSELCNSPACKFMSRDRFKILLCMWHFVDNACQQGDCLHKVQILISYLASKFQKCYIPSETV</sequence>
<feature type="domain" description="PiggyBac transposable element-derived protein" evidence="1">
    <location>
        <begin position="2"/>
        <end position="135"/>
    </location>
</feature>
<dbReference type="PANTHER" id="PTHR46599">
    <property type="entry name" value="PIGGYBAC TRANSPOSABLE ELEMENT-DERIVED PROTEIN 4"/>
    <property type="match status" value="1"/>
</dbReference>
<evidence type="ECO:0000313" key="2">
    <source>
        <dbReference type="EMBL" id="KAJ8938211.1"/>
    </source>
</evidence>
<dbReference type="AlphaFoldDB" id="A0AAV8XI56"/>
<proteinExistence type="predicted"/>
<dbReference type="PANTHER" id="PTHR46599:SF3">
    <property type="entry name" value="PIGGYBAC TRANSPOSABLE ELEMENT-DERIVED PROTEIN 4"/>
    <property type="match status" value="1"/>
</dbReference>
<reference evidence="2" key="1">
    <citation type="journal article" date="2023" name="Insect Mol. Biol.">
        <title>Genome sequencing provides insights into the evolution of gene families encoding plant cell wall-degrading enzymes in longhorned beetles.</title>
        <authorList>
            <person name="Shin N.R."/>
            <person name="Okamura Y."/>
            <person name="Kirsch R."/>
            <person name="Pauchet Y."/>
        </authorList>
    </citation>
    <scope>NUCLEOTIDE SEQUENCE</scope>
    <source>
        <strain evidence="2">RBIC_L_NR</strain>
    </source>
</reference>
<evidence type="ECO:0000259" key="1">
    <source>
        <dbReference type="Pfam" id="PF13843"/>
    </source>
</evidence>
<dbReference type="EMBL" id="JANEYF010003215">
    <property type="protein sequence ID" value="KAJ8938211.1"/>
    <property type="molecule type" value="Genomic_DNA"/>
</dbReference>